<keyword evidence="2" id="KW-1185">Reference proteome</keyword>
<name>A0A410N6Q6_9VIRU</name>
<dbReference type="InterPro" id="IPR007211">
    <property type="entry name" value="DUF378"/>
</dbReference>
<protein>
    <recommendedName>
        <fullName evidence="3">DUF378 domain-containing protein</fullName>
    </recommendedName>
</protein>
<evidence type="ECO:0000313" key="2">
    <source>
        <dbReference type="Proteomes" id="UP000290575"/>
    </source>
</evidence>
<gene>
    <name evidence="1" type="ORF">HRPV10-gp02</name>
</gene>
<organism evidence="1">
    <name type="scientific">Halorubrum pleomorphic virus 10</name>
    <dbReference type="NCBI Taxonomy" id="2507576"/>
    <lineage>
        <taxon>Viruses</taxon>
        <taxon>Monodnaviria</taxon>
        <taxon>Trapavirae</taxon>
        <taxon>Saleviricota</taxon>
        <taxon>Huolimaviricetes</taxon>
        <taxon>Haloruvirales</taxon>
        <taxon>Pleolipoviridae</taxon>
        <taxon>Betapleolipovirus</taxon>
        <taxon>Betapleolipovirus senegalense</taxon>
        <taxon>Betapleolipovirus HRPV10</taxon>
    </lineage>
</organism>
<proteinExistence type="predicted"/>
<dbReference type="Pfam" id="PF04070">
    <property type="entry name" value="DUF378"/>
    <property type="match status" value="1"/>
</dbReference>
<dbReference type="EMBL" id="MG550111">
    <property type="protein sequence ID" value="QAS68822.1"/>
    <property type="molecule type" value="Genomic_DNA"/>
</dbReference>
<dbReference type="Proteomes" id="UP000290575">
    <property type="component" value="Segment"/>
</dbReference>
<accession>A0A410N6Q6</accession>
<sequence>MGSVFDGDDTIAGILWVTTSVAALNWGLVEFFDVNLITEIVSATSPTVGTALYGVIGVAGALTLADNLGAYDVVDVVDKIKGDDD</sequence>
<reference evidence="1" key="1">
    <citation type="journal article" date="2019" name="Environ. Microbiol.">
        <title>Novel haloarchaeal viruses from Lake Retba infecting Haloferax and Halorubrum species.</title>
        <authorList>
            <person name="Mizuno C.M."/>
            <person name="Prajapati B."/>
            <person name="Lucas-Staat S."/>
            <person name="Sime-Ngando T."/>
            <person name="Forterre P."/>
            <person name="Bamford D.H."/>
            <person name="Prangishvili D."/>
            <person name="Krupovic M."/>
            <person name="Oksanen H.M."/>
        </authorList>
    </citation>
    <scope>NUCLEOTIDE SEQUENCE</scope>
</reference>
<evidence type="ECO:0008006" key="3">
    <source>
        <dbReference type="Google" id="ProtNLM"/>
    </source>
</evidence>
<evidence type="ECO:0000313" key="1">
    <source>
        <dbReference type="EMBL" id="QAS68822.1"/>
    </source>
</evidence>